<dbReference type="InParanoid" id="A0A1X2HF53"/>
<dbReference type="AlphaFoldDB" id="A0A1X2HF53"/>
<evidence type="ECO:0000313" key="2">
    <source>
        <dbReference type="Proteomes" id="UP000242180"/>
    </source>
</evidence>
<evidence type="ECO:0000313" key="1">
    <source>
        <dbReference type="EMBL" id="ORY97561.1"/>
    </source>
</evidence>
<proteinExistence type="predicted"/>
<protein>
    <submittedName>
        <fullName evidence="1">Uncharacterized protein</fullName>
    </submittedName>
</protein>
<reference evidence="1 2" key="1">
    <citation type="submission" date="2016-07" db="EMBL/GenBank/DDBJ databases">
        <title>Pervasive Adenine N6-methylation of Active Genes in Fungi.</title>
        <authorList>
            <consortium name="DOE Joint Genome Institute"/>
            <person name="Mondo S.J."/>
            <person name="Dannebaum R.O."/>
            <person name="Kuo R.C."/>
            <person name="Labutti K."/>
            <person name="Haridas S."/>
            <person name="Kuo A."/>
            <person name="Salamov A."/>
            <person name="Ahrendt S.R."/>
            <person name="Lipzen A."/>
            <person name="Sullivan W."/>
            <person name="Andreopoulos W.B."/>
            <person name="Clum A."/>
            <person name="Lindquist E."/>
            <person name="Daum C."/>
            <person name="Ramamoorthy G.K."/>
            <person name="Gryganskyi A."/>
            <person name="Culley D."/>
            <person name="Magnuson J.K."/>
            <person name="James T.Y."/>
            <person name="O'Malley M.A."/>
            <person name="Stajich J.E."/>
            <person name="Spatafora J.W."/>
            <person name="Visel A."/>
            <person name="Grigoriev I.V."/>
        </authorList>
    </citation>
    <scope>NUCLEOTIDE SEQUENCE [LARGE SCALE GENOMIC DNA]</scope>
    <source>
        <strain evidence="1 2">NRRL 2496</strain>
    </source>
</reference>
<name>A0A1X2HF53_SYNRA</name>
<gene>
    <name evidence="1" type="ORF">BCR43DRAFT_489972</name>
</gene>
<accession>A0A1X2HF53</accession>
<dbReference type="EMBL" id="MCGN01000004">
    <property type="protein sequence ID" value="ORY97561.1"/>
    <property type="molecule type" value="Genomic_DNA"/>
</dbReference>
<dbReference type="Proteomes" id="UP000242180">
    <property type="component" value="Unassembled WGS sequence"/>
</dbReference>
<sequence>MVMIVRYLGMKEQDRYYKAFYFLLVTPTLAAVFSRHTYIHIFGTILPSSVAKWAPVPNHT</sequence>
<keyword evidence="2" id="KW-1185">Reference proteome</keyword>
<comment type="caution">
    <text evidence="1">The sequence shown here is derived from an EMBL/GenBank/DDBJ whole genome shotgun (WGS) entry which is preliminary data.</text>
</comment>
<organism evidence="1 2">
    <name type="scientific">Syncephalastrum racemosum</name>
    <name type="common">Filamentous fungus</name>
    <dbReference type="NCBI Taxonomy" id="13706"/>
    <lineage>
        <taxon>Eukaryota</taxon>
        <taxon>Fungi</taxon>
        <taxon>Fungi incertae sedis</taxon>
        <taxon>Mucoromycota</taxon>
        <taxon>Mucoromycotina</taxon>
        <taxon>Mucoromycetes</taxon>
        <taxon>Mucorales</taxon>
        <taxon>Syncephalastraceae</taxon>
        <taxon>Syncephalastrum</taxon>
    </lineage>
</organism>